<evidence type="ECO:0000313" key="3">
    <source>
        <dbReference type="Proteomes" id="UP000537260"/>
    </source>
</evidence>
<keyword evidence="2" id="KW-0378">Hydrolase</keyword>
<dbReference type="GO" id="GO:0016787">
    <property type="term" value="F:hydrolase activity"/>
    <property type="evidence" value="ECO:0007669"/>
    <property type="project" value="UniProtKB-KW"/>
</dbReference>
<keyword evidence="1" id="KW-0812">Transmembrane</keyword>
<organism evidence="2 3">
    <name type="scientific">Glaciibacter psychrotolerans</name>
    <dbReference type="NCBI Taxonomy" id="670054"/>
    <lineage>
        <taxon>Bacteria</taxon>
        <taxon>Bacillati</taxon>
        <taxon>Actinomycetota</taxon>
        <taxon>Actinomycetes</taxon>
        <taxon>Micrococcales</taxon>
        <taxon>Microbacteriaceae</taxon>
        <taxon>Glaciibacter</taxon>
    </lineage>
</organism>
<feature type="transmembrane region" description="Helical" evidence="1">
    <location>
        <begin position="12"/>
        <end position="33"/>
    </location>
</feature>
<dbReference type="RefSeq" id="WP_179577287.1">
    <property type="nucleotide sequence ID" value="NZ_JACCFM010000001.1"/>
</dbReference>
<comment type="caution">
    <text evidence="2">The sequence shown here is derived from an EMBL/GenBank/DDBJ whole genome shotgun (WGS) entry which is preliminary data.</text>
</comment>
<evidence type="ECO:0000313" key="2">
    <source>
        <dbReference type="EMBL" id="NYJ18366.1"/>
    </source>
</evidence>
<feature type="transmembrane region" description="Helical" evidence="1">
    <location>
        <begin position="39"/>
        <end position="63"/>
    </location>
</feature>
<dbReference type="Proteomes" id="UP000537260">
    <property type="component" value="Unassembled WGS sequence"/>
</dbReference>
<accession>A0A7Z0J4S0</accession>
<sequence length="81" mass="8763">MKNVKNWSFNTCAITGFSLSSFAVMLLIVNALAQNLFVGVLLPIAVVALVLGGAVSVRAHFLWIQGNKDPKKPVRRGRPLS</sequence>
<protein>
    <submittedName>
        <fullName evidence="2">Alpha/beta superfamily hydrolase</fullName>
    </submittedName>
</protein>
<proteinExistence type="predicted"/>
<gene>
    <name evidence="2" type="ORF">HNR05_000157</name>
</gene>
<keyword evidence="1" id="KW-0472">Membrane</keyword>
<dbReference type="AlphaFoldDB" id="A0A7Z0J4S0"/>
<reference evidence="2 3" key="1">
    <citation type="submission" date="2020-07" db="EMBL/GenBank/DDBJ databases">
        <title>Sequencing the genomes of 1000 actinobacteria strains.</title>
        <authorList>
            <person name="Klenk H.-P."/>
        </authorList>
    </citation>
    <scope>NUCLEOTIDE SEQUENCE [LARGE SCALE GENOMIC DNA]</scope>
    <source>
        <strain evidence="2 3">LI1</strain>
    </source>
</reference>
<keyword evidence="1" id="KW-1133">Transmembrane helix</keyword>
<evidence type="ECO:0000256" key="1">
    <source>
        <dbReference type="SAM" id="Phobius"/>
    </source>
</evidence>
<dbReference type="EMBL" id="JACCFM010000001">
    <property type="protein sequence ID" value="NYJ18366.1"/>
    <property type="molecule type" value="Genomic_DNA"/>
</dbReference>
<name>A0A7Z0J4S0_9MICO</name>
<keyword evidence="3" id="KW-1185">Reference proteome</keyword>